<dbReference type="Proteomes" id="UP000076798">
    <property type="component" value="Unassembled WGS sequence"/>
</dbReference>
<name>A0A166FHZ0_9AGAM</name>
<dbReference type="InterPro" id="IPR039486">
    <property type="entry name" value="Mug56/Spo71_PH"/>
</dbReference>
<dbReference type="Pfam" id="PF15404">
    <property type="entry name" value="PH_4"/>
    <property type="match status" value="1"/>
</dbReference>
<proteinExistence type="predicted"/>
<keyword evidence="4" id="KW-1185">Reference proteome</keyword>
<feature type="domain" description="PH" evidence="2">
    <location>
        <begin position="570"/>
        <end position="754"/>
    </location>
</feature>
<feature type="region of interest" description="Disordered" evidence="1">
    <location>
        <begin position="780"/>
        <end position="799"/>
    </location>
</feature>
<evidence type="ECO:0000256" key="1">
    <source>
        <dbReference type="SAM" id="MobiDB-lite"/>
    </source>
</evidence>
<evidence type="ECO:0000313" key="4">
    <source>
        <dbReference type="Proteomes" id="UP000076798"/>
    </source>
</evidence>
<dbReference type="PANTHER" id="PTHR28076">
    <property type="entry name" value="SPORULATION-SPECIFIC PROTEIN 71"/>
    <property type="match status" value="1"/>
</dbReference>
<evidence type="ECO:0000259" key="2">
    <source>
        <dbReference type="SMART" id="SM00233"/>
    </source>
</evidence>
<dbReference type="AlphaFoldDB" id="A0A166FHZ0"/>
<organism evidence="3 4">
    <name type="scientific">Sistotremastrum suecicum HHB10207 ss-3</name>
    <dbReference type="NCBI Taxonomy" id="1314776"/>
    <lineage>
        <taxon>Eukaryota</taxon>
        <taxon>Fungi</taxon>
        <taxon>Dikarya</taxon>
        <taxon>Basidiomycota</taxon>
        <taxon>Agaricomycotina</taxon>
        <taxon>Agaricomycetes</taxon>
        <taxon>Sistotremastrales</taxon>
        <taxon>Sistotremastraceae</taxon>
        <taxon>Sistotremastrum</taxon>
    </lineage>
</organism>
<dbReference type="InterPro" id="IPR057379">
    <property type="entry name" value="PH_SPO71"/>
</dbReference>
<dbReference type="SMART" id="SM00233">
    <property type="entry name" value="PH"/>
    <property type="match status" value="2"/>
</dbReference>
<feature type="compositionally biased region" description="Low complexity" evidence="1">
    <location>
        <begin position="1"/>
        <end position="13"/>
    </location>
</feature>
<protein>
    <recommendedName>
        <fullName evidence="2">PH domain-containing protein</fullName>
    </recommendedName>
</protein>
<feature type="region of interest" description="Disordered" evidence="1">
    <location>
        <begin position="180"/>
        <end position="268"/>
    </location>
</feature>
<feature type="compositionally biased region" description="Basic and acidic residues" evidence="1">
    <location>
        <begin position="21"/>
        <end position="58"/>
    </location>
</feature>
<dbReference type="PANTHER" id="PTHR28076:SF1">
    <property type="entry name" value="PROSPORE MEMBRANE ADAPTER PROTEIN SPO71"/>
    <property type="match status" value="1"/>
</dbReference>
<dbReference type="InterPro" id="IPR001849">
    <property type="entry name" value="PH_domain"/>
</dbReference>
<feature type="domain" description="PH" evidence="2">
    <location>
        <begin position="820"/>
        <end position="987"/>
    </location>
</feature>
<dbReference type="InterPro" id="IPR040345">
    <property type="entry name" value="Mug56/Spo71"/>
</dbReference>
<gene>
    <name evidence="3" type="ORF">SISSUDRAFT_983083</name>
</gene>
<feature type="compositionally biased region" description="Polar residues" evidence="1">
    <location>
        <begin position="107"/>
        <end position="116"/>
    </location>
</feature>
<reference evidence="3 4" key="1">
    <citation type="journal article" date="2016" name="Mol. Biol. Evol.">
        <title>Comparative Genomics of Early-Diverging Mushroom-Forming Fungi Provides Insights into the Origins of Lignocellulose Decay Capabilities.</title>
        <authorList>
            <person name="Nagy L.G."/>
            <person name="Riley R."/>
            <person name="Tritt A."/>
            <person name="Adam C."/>
            <person name="Daum C."/>
            <person name="Floudas D."/>
            <person name="Sun H."/>
            <person name="Yadav J.S."/>
            <person name="Pangilinan J."/>
            <person name="Larsson K.H."/>
            <person name="Matsuura K."/>
            <person name="Barry K."/>
            <person name="Labutti K."/>
            <person name="Kuo R."/>
            <person name="Ohm R.A."/>
            <person name="Bhattacharya S.S."/>
            <person name="Shirouzu T."/>
            <person name="Yoshinaga Y."/>
            <person name="Martin F.M."/>
            <person name="Grigoriev I.V."/>
            <person name="Hibbett D.S."/>
        </authorList>
    </citation>
    <scope>NUCLEOTIDE SEQUENCE [LARGE SCALE GENOMIC DNA]</scope>
    <source>
        <strain evidence="3 4">HHB10207 ss-3</strain>
    </source>
</reference>
<accession>A0A166FHZ0</accession>
<evidence type="ECO:0000313" key="3">
    <source>
        <dbReference type="EMBL" id="KZT40660.1"/>
    </source>
</evidence>
<dbReference type="EMBL" id="KV428030">
    <property type="protein sequence ID" value="KZT40660.1"/>
    <property type="molecule type" value="Genomic_DNA"/>
</dbReference>
<dbReference type="Pfam" id="PF23207">
    <property type="entry name" value="PH_SPO71"/>
    <property type="match status" value="1"/>
</dbReference>
<sequence length="1008" mass="114175">MSQSTTASATQADDAGDSYDEDRLRRFFTRKGSESQDWSKDEERSIRRDIVRKWRETGWDPVRSSSSRRRKEQKSRSSTWVGNTFEVGDVLGVMNVFDQATIPPTKPASQASSSATARPEISLKPPENRLSSSTNADTITNGSQYFSVQEASSSLAAVATQHSSTSTTPLLPPQQEITRLPSSRTEGALPLLSESSPRPDINGTRSDGALPKSAAVLRSAVRRKFSSNSSKDKGKGKSKVVQFPTSGNVTEEPAEVSEVLERRGSELQGTSAGVEQEALAALEEQHELQWGDVVMRDRMLFRIARTKYDVTAYHESKQVYINDLREGEWQEYLVIWRKDRLELYEDHSLPLKERWLGYKHLAYVITLRPPTTKLALYSFTDMTLCLTAAPTSIHNKLDGRKSISDEPGTHIYRFKHRSRSRTVDWAWKIWQHLGGEVPAFLDVHCPALGSRVRIDIPWRQSYSGPDWEHLSKPNVIDLCRQTLISLPDYAHLLRAHEEEGKRLELCWKTDTKLDWIWLSEDIDGHSREWAVLQGLAWKSPGVPAELEVRLAEYRSSEALMKDGTHLREPPSIEGYLSRIKPNTQAKVMIYVSIHDGYIFTTRPVHAFPPPPPIPPMLDEAEFEENKPTPLTEHRRGVAQILASDSLLDLRSILSVRRAFQPYVRMTDPNTLPSRLNGVLPEGWSADDAIEATASDNEDEGGDEGLAAASDKSRVNLRRSFECLMKTGHIVRFETHSRALAIQWVTRLRDLIHYWNHRHRVDARQEMEIVYATQGGPRVELPIPSRRDENLPPEGPPNPETADPYLSSFWNWSVLDGDRPIVKCGRLFVKRAHRTAYVYVVCSSSKFISHRNSYSLNQLVLTSGHLTRFHVQQGNVLSQKAKTISLVDAYVCSGHFASNSISNKIGQDGTHVAKRYQDGLETDDKEEDTYFVIWYVRIEASNPSMVNSVSTKPLPALSRKRKMMLLRARSMLERDAWCWALNCELERTVRANRERERSADEAGGLPEFA</sequence>
<feature type="region of interest" description="Disordered" evidence="1">
    <location>
        <begin position="102"/>
        <end position="137"/>
    </location>
</feature>
<feature type="region of interest" description="Disordered" evidence="1">
    <location>
        <begin position="1"/>
        <end position="78"/>
    </location>
</feature>
<dbReference type="GO" id="GO:1902657">
    <property type="term" value="P:protein localization to prospore membrane"/>
    <property type="evidence" value="ECO:0007669"/>
    <property type="project" value="InterPro"/>
</dbReference>
<dbReference type="OrthoDB" id="5579281at2759"/>
<dbReference type="STRING" id="1314776.A0A166FHZ0"/>